<name>A0A0B6RYQ6_BURPL</name>
<gene>
    <name evidence="1" type="ORF">BGL_1c16960</name>
</gene>
<evidence type="ECO:0000313" key="2">
    <source>
        <dbReference type="Proteomes" id="UP000031838"/>
    </source>
</evidence>
<protein>
    <submittedName>
        <fullName evidence="1">Phage protein gp65</fullName>
    </submittedName>
</protein>
<dbReference type="RefSeq" id="WP_042624780.1">
    <property type="nucleotide sequence ID" value="NZ_CP002580.1"/>
</dbReference>
<dbReference type="KEGG" id="bgp:BGL_1c16960"/>
<dbReference type="AlphaFoldDB" id="A0A0B6RYQ6"/>
<sequence>MSAHLYFYMSDVPDAISATAVRRTEARTGRRLISFPGCAVGGVESERGEVEMPLPRAGDVAAWVVNWLMYWGIPFCVLP</sequence>
<dbReference type="HOGENOM" id="CLU_196570_0_0_4"/>
<organism evidence="1 2">
    <name type="scientific">Burkholderia plantarii</name>
    <dbReference type="NCBI Taxonomy" id="41899"/>
    <lineage>
        <taxon>Bacteria</taxon>
        <taxon>Pseudomonadati</taxon>
        <taxon>Pseudomonadota</taxon>
        <taxon>Betaproteobacteria</taxon>
        <taxon>Burkholderiales</taxon>
        <taxon>Burkholderiaceae</taxon>
        <taxon>Burkholderia</taxon>
    </lineage>
</organism>
<dbReference type="Proteomes" id="UP000031838">
    <property type="component" value="Chromosome 1"/>
</dbReference>
<reference evidence="1 2" key="2">
    <citation type="journal article" date="2016" name="Appl. Microbiol. Biotechnol.">
        <title>Mutations improving production and secretion of extracellular lipase by Burkholderia glumae PG1.</title>
        <authorList>
            <person name="Knapp A."/>
            <person name="Voget S."/>
            <person name="Gao R."/>
            <person name="Zaburannyi N."/>
            <person name="Krysciak D."/>
            <person name="Breuer M."/>
            <person name="Hauer B."/>
            <person name="Streit W.R."/>
            <person name="Muller R."/>
            <person name="Daniel R."/>
            <person name="Jaeger K.E."/>
        </authorList>
    </citation>
    <scope>NUCLEOTIDE SEQUENCE [LARGE SCALE GENOMIC DNA]</scope>
    <source>
        <strain evidence="1 2">PG1</strain>
    </source>
</reference>
<reference evidence="2" key="1">
    <citation type="submission" date="2011-03" db="EMBL/GenBank/DDBJ databases">
        <authorList>
            <person name="Voget S."/>
            <person name="Streit W.R."/>
            <person name="Jaeger K.E."/>
            <person name="Daniel R."/>
        </authorList>
    </citation>
    <scope>NUCLEOTIDE SEQUENCE [LARGE SCALE GENOMIC DNA]</scope>
    <source>
        <strain evidence="2">PG1</strain>
    </source>
</reference>
<dbReference type="EMBL" id="CP002580">
    <property type="protein sequence ID" value="AJK46205.1"/>
    <property type="molecule type" value="Genomic_DNA"/>
</dbReference>
<proteinExistence type="predicted"/>
<keyword evidence="2" id="KW-1185">Reference proteome</keyword>
<accession>A0A0B6RYQ6</accession>
<evidence type="ECO:0000313" key="1">
    <source>
        <dbReference type="EMBL" id="AJK46205.1"/>
    </source>
</evidence>